<dbReference type="Gene3D" id="3.40.50.2300">
    <property type="match status" value="1"/>
</dbReference>
<dbReference type="OrthoDB" id="7210814at2"/>
<feature type="domain" description="Response regulatory" evidence="3">
    <location>
        <begin position="6"/>
        <end position="122"/>
    </location>
</feature>
<feature type="modified residue" description="4-aspartylphosphate" evidence="2">
    <location>
        <position position="57"/>
    </location>
</feature>
<dbReference type="SUPFAM" id="SSF52172">
    <property type="entry name" value="CheY-like"/>
    <property type="match status" value="1"/>
</dbReference>
<dbReference type="InterPro" id="IPR050595">
    <property type="entry name" value="Bact_response_regulator"/>
</dbReference>
<dbReference type="SMART" id="SM00448">
    <property type="entry name" value="REC"/>
    <property type="match status" value="1"/>
</dbReference>
<dbReference type="Proteomes" id="UP000237889">
    <property type="component" value="Chromosome"/>
</dbReference>
<dbReference type="Pfam" id="PF00072">
    <property type="entry name" value="Response_reg"/>
    <property type="match status" value="1"/>
</dbReference>
<name>A0A2S0NE27_9HYPH</name>
<reference evidence="4 5" key="1">
    <citation type="submission" date="2018-03" db="EMBL/GenBank/DDBJ databases">
        <title>Genome sequencing of Phreatobacter sp.</title>
        <authorList>
            <person name="Kim S.-J."/>
            <person name="Heo J."/>
            <person name="Kwon S.-W."/>
        </authorList>
    </citation>
    <scope>NUCLEOTIDE SEQUENCE [LARGE SCALE GENOMIC DNA]</scope>
    <source>
        <strain evidence="4 5">S-12</strain>
    </source>
</reference>
<sequence length="135" mass="14157">MTQSVPLLVVEDEALLLLDVQDGLEGAGYAVLGAASGREALALMDIHLDSIRALVTDIDIGSDSITGWDLAQRAREAKPHLPVIYMTGASADQWTSRGVPHSVLLHKPFASAQLITAVSQLLNSSTDIAAGPGTE</sequence>
<dbReference type="GO" id="GO:0000160">
    <property type="term" value="P:phosphorelay signal transduction system"/>
    <property type="evidence" value="ECO:0007669"/>
    <property type="project" value="InterPro"/>
</dbReference>
<dbReference type="PANTHER" id="PTHR44591">
    <property type="entry name" value="STRESS RESPONSE REGULATOR PROTEIN 1"/>
    <property type="match status" value="1"/>
</dbReference>
<gene>
    <name evidence="4" type="ORF">C6569_15875</name>
</gene>
<dbReference type="KEGG" id="phr:C6569_15875"/>
<dbReference type="PROSITE" id="PS50110">
    <property type="entry name" value="RESPONSE_REGULATORY"/>
    <property type="match status" value="1"/>
</dbReference>
<accession>A0A2S0NE27</accession>
<dbReference type="EMBL" id="CP027668">
    <property type="protein sequence ID" value="AVO46412.1"/>
    <property type="molecule type" value="Genomic_DNA"/>
</dbReference>
<organism evidence="4 5">
    <name type="scientific">Phreatobacter cathodiphilus</name>
    <dbReference type="NCBI Taxonomy" id="1868589"/>
    <lineage>
        <taxon>Bacteria</taxon>
        <taxon>Pseudomonadati</taxon>
        <taxon>Pseudomonadota</taxon>
        <taxon>Alphaproteobacteria</taxon>
        <taxon>Hyphomicrobiales</taxon>
        <taxon>Phreatobacteraceae</taxon>
        <taxon>Phreatobacter</taxon>
    </lineage>
</organism>
<evidence type="ECO:0000259" key="3">
    <source>
        <dbReference type="PROSITE" id="PS50110"/>
    </source>
</evidence>
<dbReference type="AlphaFoldDB" id="A0A2S0NE27"/>
<protein>
    <submittedName>
        <fullName evidence="4">Response regulator</fullName>
    </submittedName>
</protein>
<keyword evidence="5" id="KW-1185">Reference proteome</keyword>
<dbReference type="InterPro" id="IPR011006">
    <property type="entry name" value="CheY-like_superfamily"/>
</dbReference>
<proteinExistence type="predicted"/>
<keyword evidence="1 2" id="KW-0597">Phosphoprotein</keyword>
<dbReference type="InterPro" id="IPR001789">
    <property type="entry name" value="Sig_transdc_resp-reg_receiver"/>
</dbReference>
<evidence type="ECO:0000313" key="5">
    <source>
        <dbReference type="Proteomes" id="UP000237889"/>
    </source>
</evidence>
<dbReference type="PANTHER" id="PTHR44591:SF21">
    <property type="entry name" value="TWO-COMPONENT RESPONSE REGULATOR"/>
    <property type="match status" value="1"/>
</dbReference>
<evidence type="ECO:0000313" key="4">
    <source>
        <dbReference type="EMBL" id="AVO46412.1"/>
    </source>
</evidence>
<evidence type="ECO:0000256" key="2">
    <source>
        <dbReference type="PROSITE-ProRule" id="PRU00169"/>
    </source>
</evidence>
<evidence type="ECO:0000256" key="1">
    <source>
        <dbReference type="ARBA" id="ARBA00022553"/>
    </source>
</evidence>